<evidence type="ECO:0000313" key="1">
    <source>
        <dbReference type="EMBL" id="KAI8433320.1"/>
    </source>
</evidence>
<comment type="caution">
    <text evidence="1">The sequence shown here is derived from an EMBL/GenBank/DDBJ whole genome shotgun (WGS) entry which is preliminary data.</text>
</comment>
<protein>
    <submittedName>
        <fullName evidence="1">Uncharacterized protein</fullName>
    </submittedName>
</protein>
<keyword evidence="2" id="KW-1185">Reference proteome</keyword>
<name>A0ACC0KAX2_CHOFU</name>
<dbReference type="Proteomes" id="UP001064048">
    <property type="component" value="Chromosome 28"/>
</dbReference>
<reference evidence="1 2" key="1">
    <citation type="journal article" date="2022" name="Genome Biol. Evol.">
        <title>The Spruce Budworm Genome: Reconstructing the Evolutionary History of Antifreeze Proteins.</title>
        <authorList>
            <person name="Beliveau C."/>
            <person name="Gagne P."/>
            <person name="Picq S."/>
            <person name="Vernygora O."/>
            <person name="Keeling C.I."/>
            <person name="Pinkney K."/>
            <person name="Doucet D."/>
            <person name="Wen F."/>
            <person name="Johnston J.S."/>
            <person name="Maaroufi H."/>
            <person name="Boyle B."/>
            <person name="Laroche J."/>
            <person name="Dewar K."/>
            <person name="Juretic N."/>
            <person name="Blackburn G."/>
            <person name="Nisole A."/>
            <person name="Brunet B."/>
            <person name="Brandao M."/>
            <person name="Lumley L."/>
            <person name="Duan J."/>
            <person name="Quan G."/>
            <person name="Lucarotti C.J."/>
            <person name="Roe A.D."/>
            <person name="Sperling F.A.H."/>
            <person name="Levesque R.C."/>
            <person name="Cusson M."/>
        </authorList>
    </citation>
    <scope>NUCLEOTIDE SEQUENCE [LARGE SCALE GENOMIC DNA]</scope>
    <source>
        <strain evidence="1">Glfc:IPQL:Cfum</strain>
    </source>
</reference>
<evidence type="ECO:0000313" key="2">
    <source>
        <dbReference type="Proteomes" id="UP001064048"/>
    </source>
</evidence>
<dbReference type="EMBL" id="CM046128">
    <property type="protein sequence ID" value="KAI8433320.1"/>
    <property type="molecule type" value="Genomic_DNA"/>
</dbReference>
<organism evidence="1 2">
    <name type="scientific">Choristoneura fumiferana</name>
    <name type="common">Spruce budworm moth</name>
    <name type="synonym">Archips fumiferana</name>
    <dbReference type="NCBI Taxonomy" id="7141"/>
    <lineage>
        <taxon>Eukaryota</taxon>
        <taxon>Metazoa</taxon>
        <taxon>Ecdysozoa</taxon>
        <taxon>Arthropoda</taxon>
        <taxon>Hexapoda</taxon>
        <taxon>Insecta</taxon>
        <taxon>Pterygota</taxon>
        <taxon>Neoptera</taxon>
        <taxon>Endopterygota</taxon>
        <taxon>Lepidoptera</taxon>
        <taxon>Glossata</taxon>
        <taxon>Ditrysia</taxon>
        <taxon>Tortricoidea</taxon>
        <taxon>Tortricidae</taxon>
        <taxon>Tortricinae</taxon>
        <taxon>Choristoneura</taxon>
    </lineage>
</organism>
<accession>A0ACC0KAX2</accession>
<sequence length="376" mass="42937">MVLLGIASYLHNAPYLVRAGFRFIASSHGSEFFIKKTIYEYLWDYKEPILDTSRSLVPGMVPVTNMGMLNRVYSDFTDELTVTIGQRWGHERFFQIDRFNGEPQLPGYDPNTKAEVLREIEEFYGRLYESVTKPVFSAATQDPRAKLTRHYTEDIPDISLYEIRMALKQLKNNKAPGSFYIVSNAGSIASSQPNKPGSEKATVDHIHTLRQVIQKNEEYNLPLCLAFVDYEKAFDSVETWAVLESLQRCRTKFKGPPALMPDALKKRRKTGRCHIFDTVCCRFGSAFKLLEWKGLGININGEYNITHLRFSDDIVVVMAKSMEELSTMLQGLNRVSQRVGLKMNRDKTKVMSNVHVVPTPILVENLILEVVDAYDT</sequence>
<proteinExistence type="predicted"/>
<gene>
    <name evidence="1" type="ORF">MSG28_015365</name>
</gene>